<evidence type="ECO:0000313" key="4">
    <source>
        <dbReference type="Proteomes" id="UP000630660"/>
    </source>
</evidence>
<dbReference type="EMBL" id="WJKJ01000226">
    <property type="protein sequence ID" value="MBD3364886.1"/>
    <property type="molecule type" value="Genomic_DNA"/>
</dbReference>
<feature type="signal peptide" evidence="2">
    <location>
        <begin position="1"/>
        <end position="27"/>
    </location>
</feature>
<dbReference type="SUPFAM" id="SSF69304">
    <property type="entry name" value="Tricorn protease N-terminal domain"/>
    <property type="match status" value="1"/>
</dbReference>
<evidence type="ECO:0008006" key="5">
    <source>
        <dbReference type="Google" id="ProtNLM"/>
    </source>
</evidence>
<dbReference type="PANTHER" id="PTHR36842:SF1">
    <property type="entry name" value="PROTEIN TOLB"/>
    <property type="match status" value="1"/>
</dbReference>
<sequence length="394" mass="44480">MNLSSTGEKCARGLLLLVLFAAPAALAAAEGDTWIVFECNRPNPESDERTYWDIWKLDPDANDWDQTGADCDLFGDPLTTDPANEWDPTYSAVNQSVVFVSDKDGWPHLWKVSIDGGYWEGFLFGQYSTVDPCYSFDGTKIAYASNQNGNWDIFVMDTSGYDKTQITTNSGDDRSPCFSTDGTKIYFISNRDAGQIGDWEIYVVNAGGGTASKAIVNSSGQALLLNYTEHDPCCSPTDDDIIVFATNKATPTYTEQVDRINFELWEYSISGKNITRLTESWNDAESKQMWNSSMPCFSPDGERIAWSADNWTSVSWQKHIQGRPPYDPSYWKPDDRGQGSSHQIWTRELNQTDHCYWFSPSTWGYSGGEYPGRGYWEGGHQHHKHYNPSWDEQP</sequence>
<dbReference type="InterPro" id="IPR011042">
    <property type="entry name" value="6-blade_b-propeller_TolB-like"/>
</dbReference>
<comment type="similarity">
    <text evidence="1">Belongs to the TolB family.</text>
</comment>
<dbReference type="AlphaFoldDB" id="A0A9D5QDB7"/>
<dbReference type="InterPro" id="IPR011659">
    <property type="entry name" value="WD40"/>
</dbReference>
<proteinExistence type="inferred from homology"/>
<evidence type="ECO:0000313" key="3">
    <source>
        <dbReference type="EMBL" id="MBD3364886.1"/>
    </source>
</evidence>
<evidence type="ECO:0000256" key="1">
    <source>
        <dbReference type="ARBA" id="ARBA00009820"/>
    </source>
</evidence>
<name>A0A9D5QDB7_UNCW3</name>
<gene>
    <name evidence="3" type="ORF">GF359_06695</name>
</gene>
<dbReference type="Pfam" id="PF07676">
    <property type="entry name" value="PD40"/>
    <property type="match status" value="3"/>
</dbReference>
<comment type="caution">
    <text evidence="3">The sequence shown here is derived from an EMBL/GenBank/DDBJ whole genome shotgun (WGS) entry which is preliminary data.</text>
</comment>
<evidence type="ECO:0000256" key="2">
    <source>
        <dbReference type="SAM" id="SignalP"/>
    </source>
</evidence>
<organism evidence="3 4">
    <name type="scientific">candidate division WOR-3 bacterium</name>
    <dbReference type="NCBI Taxonomy" id="2052148"/>
    <lineage>
        <taxon>Bacteria</taxon>
        <taxon>Bacteria division WOR-3</taxon>
    </lineage>
</organism>
<dbReference type="Gene3D" id="2.120.10.30">
    <property type="entry name" value="TolB, C-terminal domain"/>
    <property type="match status" value="2"/>
</dbReference>
<reference evidence="3" key="1">
    <citation type="submission" date="2019-11" db="EMBL/GenBank/DDBJ databases">
        <title>Microbial mats filling the niche in hypersaline microbial mats.</title>
        <authorList>
            <person name="Wong H.L."/>
            <person name="Macleod F.I."/>
            <person name="White R.A. III"/>
            <person name="Burns B.P."/>
        </authorList>
    </citation>
    <scope>NUCLEOTIDE SEQUENCE</scope>
    <source>
        <strain evidence="3">Bin_327</strain>
    </source>
</reference>
<protein>
    <recommendedName>
        <fullName evidence="5">Dipeptidylpeptidase IV N-terminal domain-containing protein</fullName>
    </recommendedName>
</protein>
<accession>A0A9D5QDB7</accession>
<dbReference type="Proteomes" id="UP000630660">
    <property type="component" value="Unassembled WGS sequence"/>
</dbReference>
<keyword evidence="2" id="KW-0732">Signal</keyword>
<feature type="chain" id="PRO_5039688680" description="Dipeptidylpeptidase IV N-terminal domain-containing protein" evidence="2">
    <location>
        <begin position="28"/>
        <end position="394"/>
    </location>
</feature>
<dbReference type="PANTHER" id="PTHR36842">
    <property type="entry name" value="PROTEIN TOLB HOMOLOG"/>
    <property type="match status" value="1"/>
</dbReference>